<evidence type="ECO:0000313" key="4">
    <source>
        <dbReference type="EMBL" id="GED04869.1"/>
    </source>
</evidence>
<keyword evidence="5" id="KW-1185">Reference proteome</keyword>
<keyword evidence="2" id="KW-0732">Signal</keyword>
<feature type="compositionally biased region" description="Gly residues" evidence="1">
    <location>
        <begin position="195"/>
        <end position="206"/>
    </location>
</feature>
<dbReference type="InterPro" id="IPR006311">
    <property type="entry name" value="TAT_signal"/>
</dbReference>
<accession>A0A4Y4DHY8</accession>
<dbReference type="PROSITE" id="PS51318">
    <property type="entry name" value="TAT"/>
    <property type="match status" value="1"/>
</dbReference>
<dbReference type="Proteomes" id="UP000316612">
    <property type="component" value="Unassembled WGS sequence"/>
</dbReference>
<dbReference type="EMBL" id="BJNY01000002">
    <property type="protein sequence ID" value="GED04869.1"/>
    <property type="molecule type" value="Genomic_DNA"/>
</dbReference>
<protein>
    <recommendedName>
        <fullName evidence="3">DUF4822 domain-containing protein</fullName>
    </recommendedName>
</protein>
<comment type="caution">
    <text evidence="4">The sequence shown here is derived from an EMBL/GenBank/DDBJ whole genome shotgun (WGS) entry which is preliminary data.</text>
</comment>
<reference evidence="4 5" key="1">
    <citation type="submission" date="2019-06" db="EMBL/GenBank/DDBJ databases">
        <title>Whole genome shotgun sequence of Glutamicibacter uratoxydans NBRC 15515.</title>
        <authorList>
            <person name="Hosoyama A."/>
            <person name="Uohara A."/>
            <person name="Ohji S."/>
            <person name="Ichikawa N."/>
        </authorList>
    </citation>
    <scope>NUCLEOTIDE SEQUENCE [LARGE SCALE GENOMIC DNA]</scope>
    <source>
        <strain evidence="4 5">NBRC 15515</strain>
    </source>
</reference>
<feature type="domain" description="DUF4822" evidence="3">
    <location>
        <begin position="67"/>
        <end position="186"/>
    </location>
</feature>
<name>A0A4Y4DHY8_GLUUR</name>
<dbReference type="InterPro" id="IPR032247">
    <property type="entry name" value="DUF4822"/>
</dbReference>
<dbReference type="Pfam" id="PF16103">
    <property type="entry name" value="DUF4822"/>
    <property type="match status" value="1"/>
</dbReference>
<feature type="signal peptide" evidence="2">
    <location>
        <begin position="1"/>
        <end position="45"/>
    </location>
</feature>
<dbReference type="AlphaFoldDB" id="A0A4Y4DHY8"/>
<feature type="region of interest" description="Disordered" evidence="1">
    <location>
        <begin position="185"/>
        <end position="215"/>
    </location>
</feature>
<evidence type="ECO:0000256" key="1">
    <source>
        <dbReference type="SAM" id="MobiDB-lite"/>
    </source>
</evidence>
<evidence type="ECO:0000259" key="3">
    <source>
        <dbReference type="Pfam" id="PF16103"/>
    </source>
</evidence>
<sequence>MMRAVLAIRRFEGMNISSVSRRVAMSTVAVAVAAGAAFAAAPANAAPAQDGFVSTTAAAWKTMTPSQTLASTAWKTTSAVDQDGNRVALDNPAVASFVGWAYFKADGSYTMYNLDNSPKLKGDWTVNAEGTERWINAKNDAGAVLFQRVVPITELTKNVFTYRVFPNAADTSVYYDIVHTKTNHVEPGTDAKGPGANGQGNNGQGGYHFNNGNQH</sequence>
<gene>
    <name evidence="4" type="ORF">AUR04nite_04010</name>
</gene>
<feature type="chain" id="PRO_5021354756" description="DUF4822 domain-containing protein" evidence="2">
    <location>
        <begin position="46"/>
        <end position="215"/>
    </location>
</feature>
<evidence type="ECO:0000313" key="5">
    <source>
        <dbReference type="Proteomes" id="UP000316612"/>
    </source>
</evidence>
<organism evidence="4 5">
    <name type="scientific">Glutamicibacter uratoxydans</name>
    <name type="common">Arthrobacter uratoxydans</name>
    <dbReference type="NCBI Taxonomy" id="43667"/>
    <lineage>
        <taxon>Bacteria</taxon>
        <taxon>Bacillati</taxon>
        <taxon>Actinomycetota</taxon>
        <taxon>Actinomycetes</taxon>
        <taxon>Micrococcales</taxon>
        <taxon>Micrococcaceae</taxon>
        <taxon>Glutamicibacter</taxon>
    </lineage>
</organism>
<evidence type="ECO:0000256" key="2">
    <source>
        <dbReference type="SAM" id="SignalP"/>
    </source>
</evidence>
<proteinExistence type="predicted"/>
<dbReference type="Gene3D" id="2.40.128.540">
    <property type="entry name" value="Domain of unknown function DUF4822"/>
    <property type="match status" value="1"/>
</dbReference>